<evidence type="ECO:0000256" key="9">
    <source>
        <dbReference type="PROSITE-ProRule" id="PRU00042"/>
    </source>
</evidence>
<dbReference type="FunFam" id="3.30.160.60:FF:000624">
    <property type="entry name" value="zinc finger protein 697"/>
    <property type="match status" value="2"/>
</dbReference>
<keyword evidence="6" id="KW-0805">Transcription regulation</keyword>
<organism evidence="11">
    <name type="scientific">Xenopsylla cheopis</name>
    <name type="common">Oriental rat flea</name>
    <name type="synonym">Pulex cheopis</name>
    <dbReference type="NCBI Taxonomy" id="163159"/>
    <lineage>
        <taxon>Eukaryota</taxon>
        <taxon>Metazoa</taxon>
        <taxon>Ecdysozoa</taxon>
        <taxon>Arthropoda</taxon>
        <taxon>Hexapoda</taxon>
        <taxon>Insecta</taxon>
        <taxon>Pterygota</taxon>
        <taxon>Neoptera</taxon>
        <taxon>Endopterygota</taxon>
        <taxon>Siphonaptera</taxon>
        <taxon>Pulicidae</taxon>
        <taxon>Xenopsyllinae</taxon>
        <taxon>Xenopsylla</taxon>
    </lineage>
</organism>
<dbReference type="InterPro" id="IPR036236">
    <property type="entry name" value="Znf_C2H2_sf"/>
</dbReference>
<feature type="domain" description="C2H2-type" evidence="10">
    <location>
        <begin position="243"/>
        <end position="268"/>
    </location>
</feature>
<dbReference type="Pfam" id="PF00096">
    <property type="entry name" value="zf-C2H2"/>
    <property type="match status" value="2"/>
</dbReference>
<dbReference type="PANTHER" id="PTHR47772:SF4">
    <property type="entry name" value="ZFP64 ZINC FINGER PROTEIN"/>
    <property type="match status" value="1"/>
</dbReference>
<evidence type="ECO:0000256" key="3">
    <source>
        <dbReference type="ARBA" id="ARBA00022737"/>
    </source>
</evidence>
<keyword evidence="8" id="KW-0539">Nucleus</keyword>
<evidence type="ECO:0000256" key="4">
    <source>
        <dbReference type="ARBA" id="ARBA00022771"/>
    </source>
</evidence>
<dbReference type="InterPro" id="IPR050636">
    <property type="entry name" value="C2H2-ZF_domain-containing"/>
</dbReference>
<sequence length="268" mass="31372">MNDIKVEPDEYKFSSNSIKHLDLADIKIEECIDDVEDPEDIESEVNFNEDEGNIIDDTSSIDIKLPVYEESLEEQSSTISSDVELAHKNEDKTQCKKVKKRFKCAICNRQYKHKFTYNRHVKLHSGISNFKCETCGQLFAQKSHLDRHVVVHSGIKNFKCEICEKSFWDKCDLVKHHIQVHSNIKKLICEFCSKSFTCKSHLERHIKTHTGVKDFECDICNKLFIRKTHVERHKKIHSGIKEFKCDMCGKMFLLKTGLNRHMKLHMKP</sequence>
<keyword evidence="5" id="KW-0862">Zinc</keyword>
<evidence type="ECO:0000313" key="11">
    <source>
        <dbReference type="EMBL" id="NOV45764.1"/>
    </source>
</evidence>
<dbReference type="PANTHER" id="PTHR47772">
    <property type="entry name" value="ZINC FINGER PROTEIN 200"/>
    <property type="match status" value="1"/>
</dbReference>
<dbReference type="EMBL" id="GIIL01002038">
    <property type="protein sequence ID" value="NOV45764.1"/>
    <property type="molecule type" value="Transcribed_RNA"/>
</dbReference>
<protein>
    <submittedName>
        <fullName evidence="11">Putative c2h2-type zn-finger protein</fullName>
    </submittedName>
</protein>
<name>A0A6M2DIN6_XENCH</name>
<proteinExistence type="predicted"/>
<feature type="domain" description="C2H2-type" evidence="10">
    <location>
        <begin position="102"/>
        <end position="129"/>
    </location>
</feature>
<dbReference type="PROSITE" id="PS50157">
    <property type="entry name" value="ZINC_FINGER_C2H2_2"/>
    <property type="match status" value="6"/>
</dbReference>
<evidence type="ECO:0000256" key="7">
    <source>
        <dbReference type="ARBA" id="ARBA00023163"/>
    </source>
</evidence>
<dbReference type="GO" id="GO:0005634">
    <property type="term" value="C:nucleus"/>
    <property type="evidence" value="ECO:0007669"/>
    <property type="project" value="UniProtKB-SubCell"/>
</dbReference>
<feature type="domain" description="C2H2-type" evidence="10">
    <location>
        <begin position="187"/>
        <end position="214"/>
    </location>
</feature>
<dbReference type="GO" id="GO:0008270">
    <property type="term" value="F:zinc ion binding"/>
    <property type="evidence" value="ECO:0007669"/>
    <property type="project" value="UniProtKB-KW"/>
</dbReference>
<comment type="subcellular location">
    <subcellularLocation>
        <location evidence="1">Nucleus</location>
    </subcellularLocation>
</comment>
<keyword evidence="7" id="KW-0804">Transcription</keyword>
<dbReference type="Pfam" id="PF13894">
    <property type="entry name" value="zf-C2H2_4"/>
    <property type="match status" value="2"/>
</dbReference>
<dbReference type="FunFam" id="3.30.160.60:FF:000145">
    <property type="entry name" value="Zinc finger protein 574"/>
    <property type="match status" value="1"/>
</dbReference>
<keyword evidence="2" id="KW-0479">Metal-binding</keyword>
<dbReference type="FunFam" id="3.30.160.60:FF:000340">
    <property type="entry name" value="zinc finger protein 473 isoform X1"/>
    <property type="match status" value="1"/>
</dbReference>
<dbReference type="AlphaFoldDB" id="A0A6M2DIN6"/>
<feature type="domain" description="C2H2-type" evidence="10">
    <location>
        <begin position="215"/>
        <end position="242"/>
    </location>
</feature>
<evidence type="ECO:0000256" key="5">
    <source>
        <dbReference type="ARBA" id="ARBA00022833"/>
    </source>
</evidence>
<evidence type="ECO:0000256" key="2">
    <source>
        <dbReference type="ARBA" id="ARBA00022723"/>
    </source>
</evidence>
<evidence type="ECO:0000256" key="1">
    <source>
        <dbReference type="ARBA" id="ARBA00004123"/>
    </source>
</evidence>
<keyword evidence="4 9" id="KW-0863">Zinc-finger</keyword>
<evidence type="ECO:0000256" key="8">
    <source>
        <dbReference type="ARBA" id="ARBA00023242"/>
    </source>
</evidence>
<accession>A0A6M2DIN6</accession>
<evidence type="ECO:0000256" key="6">
    <source>
        <dbReference type="ARBA" id="ARBA00023015"/>
    </source>
</evidence>
<dbReference type="SMART" id="SM00355">
    <property type="entry name" value="ZnF_C2H2"/>
    <property type="match status" value="6"/>
</dbReference>
<dbReference type="InterPro" id="IPR013087">
    <property type="entry name" value="Znf_C2H2_type"/>
</dbReference>
<evidence type="ECO:0000259" key="10">
    <source>
        <dbReference type="PROSITE" id="PS50157"/>
    </source>
</evidence>
<reference evidence="11" key="1">
    <citation type="submission" date="2020-03" db="EMBL/GenBank/DDBJ databases">
        <title>Transcriptomic Profiling of the Digestive Tract of the Rat Flea, Xenopsylla cheopis, Following Blood Feeding and Infection with Yersinia pestis.</title>
        <authorList>
            <person name="Bland D.M."/>
            <person name="Martens C.A."/>
            <person name="Virtaneva K."/>
            <person name="Kanakabandi K."/>
            <person name="Long D."/>
            <person name="Rosenke R."/>
            <person name="Saturday G.A."/>
            <person name="Hoyt F.H."/>
            <person name="Bruno D.P."/>
            <person name="Ribeiro J.M.C."/>
            <person name="Hinnebusch J."/>
        </authorList>
    </citation>
    <scope>NUCLEOTIDE SEQUENCE</scope>
</reference>
<feature type="domain" description="C2H2-type" evidence="10">
    <location>
        <begin position="158"/>
        <end position="186"/>
    </location>
</feature>
<feature type="domain" description="C2H2-type" evidence="10">
    <location>
        <begin position="130"/>
        <end position="157"/>
    </location>
</feature>
<dbReference type="PROSITE" id="PS00028">
    <property type="entry name" value="ZINC_FINGER_C2H2_1"/>
    <property type="match status" value="6"/>
</dbReference>
<dbReference type="SUPFAM" id="SSF57667">
    <property type="entry name" value="beta-beta-alpha zinc fingers"/>
    <property type="match status" value="3"/>
</dbReference>
<dbReference type="Gene3D" id="3.30.160.60">
    <property type="entry name" value="Classic Zinc Finger"/>
    <property type="match status" value="5"/>
</dbReference>
<keyword evidence="3" id="KW-0677">Repeat</keyword>